<dbReference type="Proteomes" id="UP000433876">
    <property type="component" value="Unassembled WGS sequence"/>
</dbReference>
<evidence type="ECO:0000313" key="1">
    <source>
        <dbReference type="EMBL" id="KAA8632555.1"/>
    </source>
</evidence>
<organism evidence="1 2">
    <name type="scientific">Sordaria macrospora</name>
    <dbReference type="NCBI Taxonomy" id="5147"/>
    <lineage>
        <taxon>Eukaryota</taxon>
        <taxon>Fungi</taxon>
        <taxon>Dikarya</taxon>
        <taxon>Ascomycota</taxon>
        <taxon>Pezizomycotina</taxon>
        <taxon>Sordariomycetes</taxon>
        <taxon>Sordariomycetidae</taxon>
        <taxon>Sordariales</taxon>
        <taxon>Sordariaceae</taxon>
        <taxon>Sordaria</taxon>
    </lineage>
</organism>
<accession>A0A8S8ZW74</accession>
<gene>
    <name evidence="1" type="ORF">SMACR_07484</name>
</gene>
<name>A0A8S8ZW74_SORMA</name>
<proteinExistence type="predicted"/>
<dbReference type="EMBL" id="NMPR01000053">
    <property type="protein sequence ID" value="KAA8632555.1"/>
    <property type="molecule type" value="Genomic_DNA"/>
</dbReference>
<comment type="caution">
    <text evidence="1">The sequence shown here is derived from an EMBL/GenBank/DDBJ whole genome shotgun (WGS) entry which is preliminary data.</text>
</comment>
<reference evidence="1 2" key="1">
    <citation type="submission" date="2017-07" db="EMBL/GenBank/DDBJ databases">
        <title>Genome sequence of the Sordaria macrospora wild type strain R19027.</title>
        <authorList>
            <person name="Nowrousian M."/>
            <person name="Teichert I."/>
            <person name="Kueck U."/>
        </authorList>
    </citation>
    <scope>NUCLEOTIDE SEQUENCE [LARGE SCALE GENOMIC DNA]</scope>
    <source>
        <strain evidence="1 2">R19027</strain>
        <tissue evidence="1">Mycelium</tissue>
    </source>
</reference>
<sequence>MAKKSTKRSAVVAIAQTQKLEQNAVDDAKIAGAESNAAVVVDSTLPLPKPVSQSIAMPAENDTPSVPATEGETTVKVKKIILHLPSTRVRGFMAIVPVDIIMDELIHAKRGKSHTPTDEEIYDKAIKWFNKAYYTGTKVLSVWNATREILEHLDSVIMGKLGYSHNKPHGKALERLELQQKFLRALQQLQTDMIADQKVLDMVLPRNKLHAADLRSGMLLEAAHLKKEREKKETKADRTVVQFS</sequence>
<dbReference type="AlphaFoldDB" id="A0A8S8ZW74"/>
<dbReference type="VEuPathDB" id="FungiDB:SMAC_07484"/>
<dbReference type="OMA" id="PRGMAYE"/>
<protein>
    <submittedName>
        <fullName evidence="1">Uncharacterized protein</fullName>
    </submittedName>
</protein>
<evidence type="ECO:0000313" key="2">
    <source>
        <dbReference type="Proteomes" id="UP000433876"/>
    </source>
</evidence>